<dbReference type="PANTHER" id="PTHR11771">
    <property type="entry name" value="LIPOXYGENASE"/>
    <property type="match status" value="1"/>
</dbReference>
<evidence type="ECO:0000313" key="15">
    <source>
        <dbReference type="Proteomes" id="UP000001514"/>
    </source>
</evidence>
<feature type="domain" description="PLAT" evidence="12">
    <location>
        <begin position="18"/>
        <end position="142"/>
    </location>
</feature>
<keyword evidence="4" id="KW-0925">Oxylipin biosynthesis</keyword>
<dbReference type="GO" id="GO:0031408">
    <property type="term" value="P:oxylipin biosynthetic process"/>
    <property type="evidence" value="ECO:0007669"/>
    <property type="project" value="UniProtKB-KW"/>
</dbReference>
<dbReference type="PRINTS" id="PR00468">
    <property type="entry name" value="PLTLPOXGNASE"/>
</dbReference>
<dbReference type="PROSITE" id="PS51393">
    <property type="entry name" value="LIPOXYGENASE_3"/>
    <property type="match status" value="1"/>
</dbReference>
<dbReference type="SMART" id="SM00308">
    <property type="entry name" value="LH2"/>
    <property type="match status" value="1"/>
</dbReference>
<name>D8QMU5_SELML</name>
<dbReference type="InterPro" id="IPR001246">
    <property type="entry name" value="LipOase_plant"/>
</dbReference>
<dbReference type="SUPFAM" id="SSF49723">
    <property type="entry name" value="Lipase/lipooxygenase domain (PLAT/LH2 domain)"/>
    <property type="match status" value="1"/>
</dbReference>
<dbReference type="eggNOG" id="ENOG502QQSP">
    <property type="taxonomic scope" value="Eukaryota"/>
</dbReference>
<dbReference type="SUPFAM" id="SSF48484">
    <property type="entry name" value="Lipoxigenase"/>
    <property type="match status" value="1"/>
</dbReference>
<reference evidence="14 15" key="1">
    <citation type="journal article" date="2011" name="Science">
        <title>The Selaginella genome identifies genetic changes associated with the evolution of vascular plants.</title>
        <authorList>
            <person name="Banks J.A."/>
            <person name="Nishiyama T."/>
            <person name="Hasebe M."/>
            <person name="Bowman J.L."/>
            <person name="Gribskov M."/>
            <person name="dePamphilis C."/>
            <person name="Albert V.A."/>
            <person name="Aono N."/>
            <person name="Aoyama T."/>
            <person name="Ambrose B.A."/>
            <person name="Ashton N.W."/>
            <person name="Axtell M.J."/>
            <person name="Barker E."/>
            <person name="Barker M.S."/>
            <person name="Bennetzen J.L."/>
            <person name="Bonawitz N.D."/>
            <person name="Chapple C."/>
            <person name="Cheng C."/>
            <person name="Correa L.G."/>
            <person name="Dacre M."/>
            <person name="DeBarry J."/>
            <person name="Dreyer I."/>
            <person name="Elias M."/>
            <person name="Engstrom E.M."/>
            <person name="Estelle M."/>
            <person name="Feng L."/>
            <person name="Finet C."/>
            <person name="Floyd S.K."/>
            <person name="Frommer W.B."/>
            <person name="Fujita T."/>
            <person name="Gramzow L."/>
            <person name="Gutensohn M."/>
            <person name="Harholt J."/>
            <person name="Hattori M."/>
            <person name="Heyl A."/>
            <person name="Hirai T."/>
            <person name="Hiwatashi Y."/>
            <person name="Ishikawa M."/>
            <person name="Iwata M."/>
            <person name="Karol K.G."/>
            <person name="Koehler B."/>
            <person name="Kolukisaoglu U."/>
            <person name="Kubo M."/>
            <person name="Kurata T."/>
            <person name="Lalonde S."/>
            <person name="Li K."/>
            <person name="Li Y."/>
            <person name="Litt A."/>
            <person name="Lyons E."/>
            <person name="Manning G."/>
            <person name="Maruyama T."/>
            <person name="Michael T.P."/>
            <person name="Mikami K."/>
            <person name="Miyazaki S."/>
            <person name="Morinaga S."/>
            <person name="Murata T."/>
            <person name="Mueller-Roeber B."/>
            <person name="Nelson D.R."/>
            <person name="Obara M."/>
            <person name="Oguri Y."/>
            <person name="Olmstead R.G."/>
            <person name="Onodera N."/>
            <person name="Petersen B.L."/>
            <person name="Pils B."/>
            <person name="Prigge M."/>
            <person name="Rensing S.A."/>
            <person name="Riano-Pachon D.M."/>
            <person name="Roberts A.W."/>
            <person name="Sato Y."/>
            <person name="Scheller H.V."/>
            <person name="Schulz B."/>
            <person name="Schulz C."/>
            <person name="Shakirov E.V."/>
            <person name="Shibagaki N."/>
            <person name="Shinohara N."/>
            <person name="Shippen D.E."/>
            <person name="Soerensen I."/>
            <person name="Sotooka R."/>
            <person name="Sugimoto N."/>
            <person name="Sugita M."/>
            <person name="Sumikawa N."/>
            <person name="Tanurdzic M."/>
            <person name="Theissen G."/>
            <person name="Ulvskov P."/>
            <person name="Wakazuki S."/>
            <person name="Weng J.K."/>
            <person name="Willats W.W."/>
            <person name="Wipf D."/>
            <person name="Wolf P.G."/>
            <person name="Yang L."/>
            <person name="Zimmer A.D."/>
            <person name="Zhu Q."/>
            <person name="Mitros T."/>
            <person name="Hellsten U."/>
            <person name="Loque D."/>
            <person name="Otillar R."/>
            <person name="Salamov A."/>
            <person name="Schmutz J."/>
            <person name="Shapiro H."/>
            <person name="Lindquist E."/>
            <person name="Lucas S."/>
            <person name="Rokhsar D."/>
            <person name="Grigoriev I.V."/>
        </authorList>
    </citation>
    <scope>NUCLEOTIDE SEQUENCE [LARGE SCALE GENOMIC DNA]</scope>
</reference>
<dbReference type="InParanoid" id="D8QMU5"/>
<dbReference type="KEGG" id="smo:SELMODRAFT_402721"/>
<comment type="caution">
    <text evidence="10">Lacks conserved residue(s) required for the propagation of feature annotation.</text>
</comment>
<keyword evidence="7" id="KW-0560">Oxidoreductase</keyword>
<gene>
    <name evidence="14" type="ORF">SELMODRAFT_402721</name>
</gene>
<keyword evidence="9" id="KW-0275">Fatty acid biosynthesis</keyword>
<evidence type="ECO:0000256" key="2">
    <source>
        <dbReference type="ARBA" id="ARBA00022516"/>
    </source>
</evidence>
<evidence type="ECO:0000256" key="1">
    <source>
        <dbReference type="ARBA" id="ARBA00009419"/>
    </source>
</evidence>
<dbReference type="InterPro" id="IPR036226">
    <property type="entry name" value="LipOase_C_sf"/>
</dbReference>
<feature type="domain" description="Lipoxygenase" evidence="13">
    <location>
        <begin position="145"/>
        <end position="840"/>
    </location>
</feature>
<comment type="similarity">
    <text evidence="1">Belongs to the lipoxygenase family.</text>
</comment>
<evidence type="ECO:0000259" key="12">
    <source>
        <dbReference type="PROSITE" id="PS50095"/>
    </source>
</evidence>
<dbReference type="Gene3D" id="3.10.450.60">
    <property type="match status" value="1"/>
</dbReference>
<proteinExistence type="inferred from homology"/>
<evidence type="ECO:0000256" key="3">
    <source>
        <dbReference type="ARBA" id="ARBA00022723"/>
    </source>
</evidence>
<dbReference type="Gene3D" id="4.10.375.10">
    <property type="entry name" value="Lipoxygenase-1, Domain 2"/>
    <property type="match status" value="1"/>
</dbReference>
<dbReference type="InterPro" id="IPR027433">
    <property type="entry name" value="Lipoxygenase_dom_3"/>
</dbReference>
<evidence type="ECO:0000256" key="5">
    <source>
        <dbReference type="ARBA" id="ARBA00022832"/>
    </source>
</evidence>
<keyword evidence="8" id="KW-0443">Lipid metabolism</keyword>
<dbReference type="GO" id="GO:0016702">
    <property type="term" value="F:oxidoreductase activity, acting on single donors with incorporation of molecular oxygen, incorporation of two atoms of oxygen"/>
    <property type="evidence" value="ECO:0000318"/>
    <property type="project" value="GO_Central"/>
</dbReference>
<keyword evidence="15" id="KW-1185">Reference proteome</keyword>
<dbReference type="FunCoup" id="D8QMU5">
    <property type="interactions" value="178"/>
</dbReference>
<evidence type="ECO:0000256" key="11">
    <source>
        <dbReference type="SAM" id="MobiDB-lite"/>
    </source>
</evidence>
<dbReference type="Gene3D" id="1.20.245.10">
    <property type="entry name" value="Lipoxygenase-1, Domain 5"/>
    <property type="match status" value="1"/>
</dbReference>
<dbReference type="Gene3D" id="4.10.372.10">
    <property type="entry name" value="Lipoxygenase-1, Domain 3"/>
    <property type="match status" value="1"/>
</dbReference>
<dbReference type="InterPro" id="IPR013819">
    <property type="entry name" value="LipOase_C"/>
</dbReference>
<evidence type="ECO:0000259" key="13">
    <source>
        <dbReference type="PROSITE" id="PS51393"/>
    </source>
</evidence>
<dbReference type="OMA" id="THDGHER"/>
<evidence type="ECO:0000256" key="7">
    <source>
        <dbReference type="ARBA" id="ARBA00023002"/>
    </source>
</evidence>
<evidence type="ECO:0008006" key="16">
    <source>
        <dbReference type="Google" id="ProtNLM"/>
    </source>
</evidence>
<dbReference type="HOGENOM" id="CLU_004282_0_0_1"/>
<dbReference type="Pfam" id="PF00305">
    <property type="entry name" value="Lipoxygenase"/>
    <property type="match status" value="1"/>
</dbReference>
<evidence type="ECO:0000313" key="14">
    <source>
        <dbReference type="EMBL" id="EFJ38646.1"/>
    </source>
</evidence>
<dbReference type="AlphaFoldDB" id="D8QMU5"/>
<evidence type="ECO:0000256" key="9">
    <source>
        <dbReference type="ARBA" id="ARBA00023160"/>
    </source>
</evidence>
<dbReference type="InterPro" id="IPR036392">
    <property type="entry name" value="PLAT/LH2_dom_sf"/>
</dbReference>
<dbReference type="Gramene" id="EFJ38646">
    <property type="protein sequence ID" value="EFJ38646"/>
    <property type="gene ID" value="SELMODRAFT_402721"/>
</dbReference>
<dbReference type="Pfam" id="PF01477">
    <property type="entry name" value="PLAT"/>
    <property type="match status" value="1"/>
</dbReference>
<keyword evidence="5" id="KW-0276">Fatty acid metabolism</keyword>
<dbReference type="PRINTS" id="PR00087">
    <property type="entry name" value="LIPOXYGENASE"/>
</dbReference>
<feature type="compositionally biased region" description="Basic and acidic residues" evidence="11">
    <location>
        <begin position="234"/>
        <end position="246"/>
    </location>
</feature>
<dbReference type="STRING" id="88036.D8QMU5"/>
<dbReference type="GO" id="GO:0046872">
    <property type="term" value="F:metal ion binding"/>
    <property type="evidence" value="ECO:0007669"/>
    <property type="project" value="UniProtKB-KW"/>
</dbReference>
<keyword evidence="6" id="KW-0223">Dioxygenase</keyword>
<dbReference type="EMBL" id="GL377565">
    <property type="protein sequence ID" value="EFJ38646.1"/>
    <property type="molecule type" value="Genomic_DNA"/>
</dbReference>
<evidence type="ECO:0000256" key="6">
    <source>
        <dbReference type="ARBA" id="ARBA00022964"/>
    </source>
</evidence>
<keyword evidence="2" id="KW-0444">Lipid biosynthesis</keyword>
<feature type="region of interest" description="Disordered" evidence="11">
    <location>
        <begin position="194"/>
        <end position="246"/>
    </location>
</feature>
<dbReference type="Proteomes" id="UP000001514">
    <property type="component" value="Unassembled WGS sequence"/>
</dbReference>
<accession>D8QMU5</accession>
<dbReference type="GO" id="GO:0034440">
    <property type="term" value="P:lipid oxidation"/>
    <property type="evidence" value="ECO:0000318"/>
    <property type="project" value="GO_Central"/>
</dbReference>
<evidence type="ECO:0000256" key="8">
    <source>
        <dbReference type="ARBA" id="ARBA00023098"/>
    </source>
</evidence>
<protein>
    <recommendedName>
        <fullName evidence="16">Lipoxygenase</fullName>
    </recommendedName>
</protein>
<evidence type="ECO:0000256" key="4">
    <source>
        <dbReference type="ARBA" id="ARBA00022767"/>
    </source>
</evidence>
<organism evidence="15">
    <name type="scientific">Selaginella moellendorffii</name>
    <name type="common">Spikemoss</name>
    <dbReference type="NCBI Taxonomy" id="88036"/>
    <lineage>
        <taxon>Eukaryota</taxon>
        <taxon>Viridiplantae</taxon>
        <taxon>Streptophyta</taxon>
        <taxon>Embryophyta</taxon>
        <taxon>Tracheophyta</taxon>
        <taxon>Lycopodiopsida</taxon>
        <taxon>Selaginellales</taxon>
        <taxon>Selaginellaceae</taxon>
        <taxon>Selaginella</taxon>
    </lineage>
</organism>
<keyword evidence="3" id="KW-0479">Metal-binding</keyword>
<dbReference type="PROSITE" id="PS50095">
    <property type="entry name" value="PLAT"/>
    <property type="match status" value="1"/>
</dbReference>
<evidence type="ECO:0000256" key="10">
    <source>
        <dbReference type="PROSITE-ProRule" id="PRU00152"/>
    </source>
</evidence>
<dbReference type="GO" id="GO:0006633">
    <property type="term" value="P:fatty acid biosynthetic process"/>
    <property type="evidence" value="ECO:0007669"/>
    <property type="project" value="UniProtKB-KW"/>
</dbReference>
<dbReference type="Gene3D" id="2.60.60.20">
    <property type="entry name" value="PLAT/LH2 domain"/>
    <property type="match status" value="1"/>
</dbReference>
<dbReference type="InterPro" id="IPR001024">
    <property type="entry name" value="PLAT/LH2_dom"/>
</dbReference>
<sequence length="840" mass="95126">MEFVVRGRIVVQKKHILELGNVAADVADDIGDLLGNKVTLQLVSTELDPETGDCKQSPEVAVSDWFLSKDGFVPDDVQYEIIFQLHTSFGIPGAFAIRNHHKHEFYLKYVKLELPDATVLHFPCNSWVFNASKYKNDRVFFSNEVYLPSDTPPGLTELRERELRDLRGDGTGERHESDRIYDYDLYNDLGNPEKGPDMIRPVLGGSREHPYPRRCRTGRSPAISDPSAESMPAQRKDFYVPSDDRPSRRKQCALFEEKLKAAAHSLLPVLKSVFGRSFKSFEEVMQLYHQEMSVEASTTADDEEKHSPHTVLVQNEFKDCKNTSWLRYPIPQIVATDEWAWSSDLEFARQTIAGVHALKITCMKAFIPESRLDPSKYGAPSSLKPEHIEEQLEGLSVQAALRGRKLFSVDYYDTFMPFLSRINAQEGIQSYASRSIFFLTKQGCLKPVAIELSLPPQTPDTSSHRVFVPPLSAEKKDWLWDLAKAHAACNDATYHQVVSHWTYTHAVLEPFILAARRHLSTMHPLHLLLDPHFKDTLAMNALARKTLTSAGGVIEKSFSPGKYSFEMSSAAYDSWSFDDQSLPADLIKRGMAVPDEKEKHGLKLTIEDYPYAIDGLEIWSAIRRWVHEFINIFYKSDGALQADNELQQWWSEVRSTGHGDKSHEKWISGIDSKANLENLLTTLIWTASGRHAAVNYGQYAYQGFLPNHPSKTHRLIPQEGTKEHAEMRENPERFFLSVIPTKAETAMLLTTLEVLSTHPEEEEYLGQRTGDEHWTSNREILAAFHAFSRSIAEIESGIEQRNSDPQLKNRRGPANVPYTLLCPRSGAGITGRGIPNSITI</sequence>
<dbReference type="InterPro" id="IPR000907">
    <property type="entry name" value="LipOase"/>
</dbReference>